<proteinExistence type="predicted"/>
<evidence type="ECO:0000313" key="3">
    <source>
        <dbReference type="Proteomes" id="UP000183413"/>
    </source>
</evidence>
<dbReference type="STRING" id="1993.SAMN04489713_109270"/>
<keyword evidence="3" id="KW-1185">Reference proteome</keyword>
<accession>A0A1I5JZC0</accession>
<dbReference type="eggNOG" id="ENOG502ZREV">
    <property type="taxonomic scope" value="Bacteria"/>
</dbReference>
<sequence length="255" mass="26724">MFVYLAAAACAAGVVIVASRLVRRARAGVDDPDPDGPTSAHTGAMLSALFLLAFAIAVVVPWTSADAARSNTYAESQAIAETYWAAARLPAPEALRVQEGLSAYVATVRGPEWRLMAQGRLSSRGWAQLDRLRRDVIAVKAGDDELKDARNGVLEHLGEVSAARRQRAADARATPPAALAAVTVLTGIVVVLLPFLAGARPRGMTLVPLALMAALLAAGTYLTFDIAHVFDGALAVGPEAYTSLQSDLQRIAGGR</sequence>
<dbReference type="Pfam" id="PF14023">
    <property type="entry name" value="Bestrophin-like"/>
    <property type="match status" value="1"/>
</dbReference>
<dbReference type="AlphaFoldDB" id="A0A1I5JZC0"/>
<feature type="transmembrane region" description="Helical" evidence="1">
    <location>
        <begin position="40"/>
        <end position="60"/>
    </location>
</feature>
<protein>
    <recommendedName>
        <fullName evidence="4">DUF4239 domain-containing protein</fullName>
    </recommendedName>
</protein>
<keyword evidence="1" id="KW-0472">Membrane</keyword>
<reference evidence="2 3" key="1">
    <citation type="submission" date="2016-10" db="EMBL/GenBank/DDBJ databases">
        <authorList>
            <person name="de Groot N.N."/>
        </authorList>
    </citation>
    <scope>NUCLEOTIDE SEQUENCE [LARGE SCALE GENOMIC DNA]</scope>
    <source>
        <strain evidence="2 3">DSM 43067</strain>
    </source>
</reference>
<feature type="transmembrane region" description="Helical" evidence="1">
    <location>
        <begin position="177"/>
        <end position="197"/>
    </location>
</feature>
<organism evidence="2 3">
    <name type="scientific">Actinomadura madurae</name>
    <dbReference type="NCBI Taxonomy" id="1993"/>
    <lineage>
        <taxon>Bacteria</taxon>
        <taxon>Bacillati</taxon>
        <taxon>Actinomycetota</taxon>
        <taxon>Actinomycetes</taxon>
        <taxon>Streptosporangiales</taxon>
        <taxon>Thermomonosporaceae</taxon>
        <taxon>Actinomadura</taxon>
    </lineage>
</organism>
<keyword evidence="1" id="KW-1133">Transmembrane helix</keyword>
<keyword evidence="1" id="KW-0812">Transmembrane</keyword>
<evidence type="ECO:0000313" key="2">
    <source>
        <dbReference type="EMBL" id="SFO78154.1"/>
    </source>
</evidence>
<feature type="transmembrane region" description="Helical" evidence="1">
    <location>
        <begin position="203"/>
        <end position="224"/>
    </location>
</feature>
<evidence type="ECO:0008006" key="4">
    <source>
        <dbReference type="Google" id="ProtNLM"/>
    </source>
</evidence>
<dbReference type="Proteomes" id="UP000183413">
    <property type="component" value="Unassembled WGS sequence"/>
</dbReference>
<gene>
    <name evidence="2" type="ORF">SAMN04489713_109270</name>
</gene>
<dbReference type="EMBL" id="FOVH01000009">
    <property type="protein sequence ID" value="SFO78154.1"/>
    <property type="molecule type" value="Genomic_DNA"/>
</dbReference>
<name>A0A1I5JZC0_9ACTN</name>
<dbReference type="InterPro" id="IPR025333">
    <property type="entry name" value="DUF4239"/>
</dbReference>
<dbReference type="RefSeq" id="WP_075022427.1">
    <property type="nucleotide sequence ID" value="NZ_FOVH01000009.1"/>
</dbReference>
<dbReference type="InParanoid" id="A0A1I5JZC0"/>
<evidence type="ECO:0000256" key="1">
    <source>
        <dbReference type="SAM" id="Phobius"/>
    </source>
</evidence>